<sequence length="73" mass="8004">MVSTGSLVWTSIRPLLRTFLDVGAGFALTKANVFPPQAARGCAQIALYIALPCLVFSRMFRRSLPRISAPSHR</sequence>
<gene>
    <name evidence="1" type="ORF">F5148DRAFT_1269051</name>
</gene>
<comment type="caution">
    <text evidence="1">The sequence shown here is derived from an EMBL/GenBank/DDBJ whole genome shotgun (WGS) entry which is preliminary data.</text>
</comment>
<name>A0ACC0TRU0_9AGAM</name>
<dbReference type="EMBL" id="JAGFNK010001242">
    <property type="protein sequence ID" value="KAI9433374.1"/>
    <property type="molecule type" value="Genomic_DNA"/>
</dbReference>
<organism evidence="1 2">
    <name type="scientific">Russula earlei</name>
    <dbReference type="NCBI Taxonomy" id="71964"/>
    <lineage>
        <taxon>Eukaryota</taxon>
        <taxon>Fungi</taxon>
        <taxon>Dikarya</taxon>
        <taxon>Basidiomycota</taxon>
        <taxon>Agaricomycotina</taxon>
        <taxon>Agaricomycetes</taxon>
        <taxon>Russulales</taxon>
        <taxon>Russulaceae</taxon>
        <taxon>Russula</taxon>
    </lineage>
</organism>
<dbReference type="Proteomes" id="UP001207468">
    <property type="component" value="Unassembled WGS sequence"/>
</dbReference>
<reference evidence="1" key="1">
    <citation type="submission" date="2021-03" db="EMBL/GenBank/DDBJ databases">
        <title>Evolutionary priming and transition to the ectomycorrhizal habit in an iconic lineage of mushroom-forming fungi: is preadaptation a requirement?</title>
        <authorList>
            <consortium name="DOE Joint Genome Institute"/>
            <person name="Looney B.P."/>
            <person name="Miyauchi S."/>
            <person name="Morin E."/>
            <person name="Drula E."/>
            <person name="Courty P.E."/>
            <person name="Chicoki N."/>
            <person name="Fauchery L."/>
            <person name="Kohler A."/>
            <person name="Kuo A."/>
            <person name="LaButti K."/>
            <person name="Pangilinan J."/>
            <person name="Lipzen A."/>
            <person name="Riley R."/>
            <person name="Andreopoulos W."/>
            <person name="He G."/>
            <person name="Johnson J."/>
            <person name="Barry K.W."/>
            <person name="Grigoriev I.V."/>
            <person name="Nagy L."/>
            <person name="Hibbett D."/>
            <person name="Henrissat B."/>
            <person name="Matheny P.B."/>
            <person name="Labbe J."/>
            <person name="Martin A.F."/>
        </authorList>
    </citation>
    <scope>NUCLEOTIDE SEQUENCE</scope>
    <source>
        <strain evidence="1">BPL698</strain>
    </source>
</reference>
<evidence type="ECO:0000313" key="2">
    <source>
        <dbReference type="Proteomes" id="UP001207468"/>
    </source>
</evidence>
<protein>
    <submittedName>
        <fullName evidence="1">Uncharacterized protein</fullName>
    </submittedName>
</protein>
<proteinExistence type="predicted"/>
<evidence type="ECO:0000313" key="1">
    <source>
        <dbReference type="EMBL" id="KAI9433374.1"/>
    </source>
</evidence>
<accession>A0ACC0TRU0</accession>
<keyword evidence="2" id="KW-1185">Reference proteome</keyword>